<keyword evidence="3 5" id="KW-0697">Rotamase</keyword>
<keyword evidence="6" id="KW-0732">Signal</keyword>
<evidence type="ECO:0000256" key="2">
    <source>
        <dbReference type="ARBA" id="ARBA00013194"/>
    </source>
</evidence>
<dbReference type="InterPro" id="IPR046357">
    <property type="entry name" value="PPIase_dom_sf"/>
</dbReference>
<dbReference type="EC" id="5.2.1.8" evidence="2 5"/>
<evidence type="ECO:0000313" key="8">
    <source>
        <dbReference type="EMBL" id="KAG8227428.1"/>
    </source>
</evidence>
<sequence>MQSRGFARCLQVLMLVTVLCLAKAKEEELKVTVLSIPEGCDQKSKSGDMLTMHYIGTLADGTKFDSSRKNEEG</sequence>
<dbReference type="PANTHER" id="PTHR45779">
    <property type="entry name" value="PEPTIDYLPROLYL ISOMERASE"/>
    <property type="match status" value="1"/>
</dbReference>
<proteinExistence type="predicted"/>
<comment type="catalytic activity">
    <reaction evidence="1 5">
        <text>[protein]-peptidylproline (omega=180) = [protein]-peptidylproline (omega=0)</text>
        <dbReference type="Rhea" id="RHEA:16237"/>
        <dbReference type="Rhea" id="RHEA-COMP:10747"/>
        <dbReference type="Rhea" id="RHEA-COMP:10748"/>
        <dbReference type="ChEBI" id="CHEBI:83833"/>
        <dbReference type="ChEBI" id="CHEBI:83834"/>
        <dbReference type="EC" id="5.2.1.8"/>
    </reaction>
</comment>
<evidence type="ECO:0000259" key="7">
    <source>
        <dbReference type="PROSITE" id="PS50059"/>
    </source>
</evidence>
<dbReference type="PANTHER" id="PTHR45779:SF14">
    <property type="entry name" value="PEPTIDYLPROLYL ISOMERASE"/>
    <property type="match status" value="1"/>
</dbReference>
<dbReference type="InterPro" id="IPR001179">
    <property type="entry name" value="PPIase_FKBP_dom"/>
</dbReference>
<dbReference type="Proteomes" id="UP000792457">
    <property type="component" value="Unassembled WGS sequence"/>
</dbReference>
<protein>
    <recommendedName>
        <fullName evidence="2 5">peptidylprolyl isomerase</fullName>
        <ecNumber evidence="2 5">5.2.1.8</ecNumber>
    </recommendedName>
</protein>
<comment type="caution">
    <text evidence="8">The sequence shown here is derived from an EMBL/GenBank/DDBJ whole genome shotgun (WGS) entry which is preliminary data.</text>
</comment>
<dbReference type="InterPro" id="IPR044609">
    <property type="entry name" value="FKBP2/11"/>
</dbReference>
<evidence type="ECO:0000256" key="6">
    <source>
        <dbReference type="SAM" id="SignalP"/>
    </source>
</evidence>
<dbReference type="AlphaFoldDB" id="A0A8K0K7M7"/>
<dbReference type="Gene3D" id="3.10.50.40">
    <property type="match status" value="1"/>
</dbReference>
<dbReference type="Pfam" id="PF00254">
    <property type="entry name" value="FKBP_C"/>
    <property type="match status" value="1"/>
</dbReference>
<feature type="domain" description="PPIase FKBP-type" evidence="7">
    <location>
        <begin position="47"/>
        <end position="73"/>
    </location>
</feature>
<dbReference type="SUPFAM" id="SSF54534">
    <property type="entry name" value="FKBP-like"/>
    <property type="match status" value="1"/>
</dbReference>
<feature type="signal peptide" evidence="6">
    <location>
        <begin position="1"/>
        <end position="24"/>
    </location>
</feature>
<dbReference type="OrthoDB" id="77911at2759"/>
<evidence type="ECO:0000256" key="5">
    <source>
        <dbReference type="PROSITE-ProRule" id="PRU00277"/>
    </source>
</evidence>
<evidence type="ECO:0000256" key="1">
    <source>
        <dbReference type="ARBA" id="ARBA00000971"/>
    </source>
</evidence>
<reference evidence="8" key="1">
    <citation type="submission" date="2013-04" db="EMBL/GenBank/DDBJ databases">
        <authorList>
            <person name="Qu J."/>
            <person name="Murali S.C."/>
            <person name="Bandaranaike D."/>
            <person name="Bellair M."/>
            <person name="Blankenburg K."/>
            <person name="Chao H."/>
            <person name="Dinh H."/>
            <person name="Doddapaneni H."/>
            <person name="Downs B."/>
            <person name="Dugan-Rocha S."/>
            <person name="Elkadiri S."/>
            <person name="Gnanaolivu R.D."/>
            <person name="Hernandez B."/>
            <person name="Javaid M."/>
            <person name="Jayaseelan J.C."/>
            <person name="Lee S."/>
            <person name="Li M."/>
            <person name="Ming W."/>
            <person name="Munidasa M."/>
            <person name="Muniz J."/>
            <person name="Nguyen L."/>
            <person name="Ongeri F."/>
            <person name="Osuji N."/>
            <person name="Pu L.-L."/>
            <person name="Puazo M."/>
            <person name="Qu C."/>
            <person name="Quiroz J."/>
            <person name="Raj R."/>
            <person name="Weissenberger G."/>
            <person name="Xin Y."/>
            <person name="Zou X."/>
            <person name="Han Y."/>
            <person name="Richards S."/>
            <person name="Worley K."/>
            <person name="Muzny D."/>
            <person name="Gibbs R."/>
        </authorList>
    </citation>
    <scope>NUCLEOTIDE SEQUENCE</scope>
    <source>
        <strain evidence="8">Sampled in the wild</strain>
    </source>
</reference>
<gene>
    <name evidence="8" type="ORF">J437_LFUL000437</name>
</gene>
<evidence type="ECO:0000256" key="4">
    <source>
        <dbReference type="ARBA" id="ARBA00023235"/>
    </source>
</evidence>
<keyword evidence="9" id="KW-1185">Reference proteome</keyword>
<accession>A0A8K0K7M7</accession>
<dbReference type="GO" id="GO:0005783">
    <property type="term" value="C:endoplasmic reticulum"/>
    <property type="evidence" value="ECO:0007669"/>
    <property type="project" value="TreeGrafter"/>
</dbReference>
<organism evidence="8 9">
    <name type="scientific">Ladona fulva</name>
    <name type="common">Scarce chaser dragonfly</name>
    <name type="synonym">Libellula fulva</name>
    <dbReference type="NCBI Taxonomy" id="123851"/>
    <lineage>
        <taxon>Eukaryota</taxon>
        <taxon>Metazoa</taxon>
        <taxon>Ecdysozoa</taxon>
        <taxon>Arthropoda</taxon>
        <taxon>Hexapoda</taxon>
        <taxon>Insecta</taxon>
        <taxon>Pterygota</taxon>
        <taxon>Palaeoptera</taxon>
        <taxon>Odonata</taxon>
        <taxon>Epiprocta</taxon>
        <taxon>Anisoptera</taxon>
        <taxon>Libelluloidea</taxon>
        <taxon>Libellulidae</taxon>
        <taxon>Ladona</taxon>
    </lineage>
</organism>
<feature type="chain" id="PRO_5035450858" description="peptidylprolyl isomerase" evidence="6">
    <location>
        <begin position="25"/>
        <end position="73"/>
    </location>
</feature>
<reference evidence="8" key="2">
    <citation type="submission" date="2017-10" db="EMBL/GenBank/DDBJ databases">
        <title>Ladona fulva Genome sequencing and assembly.</title>
        <authorList>
            <person name="Murali S."/>
            <person name="Richards S."/>
            <person name="Bandaranaike D."/>
            <person name="Bellair M."/>
            <person name="Blankenburg K."/>
            <person name="Chao H."/>
            <person name="Dinh H."/>
            <person name="Doddapaneni H."/>
            <person name="Dugan-Rocha S."/>
            <person name="Elkadiri S."/>
            <person name="Gnanaolivu R."/>
            <person name="Hernandez B."/>
            <person name="Skinner E."/>
            <person name="Javaid M."/>
            <person name="Lee S."/>
            <person name="Li M."/>
            <person name="Ming W."/>
            <person name="Munidasa M."/>
            <person name="Muniz J."/>
            <person name="Nguyen L."/>
            <person name="Hughes D."/>
            <person name="Osuji N."/>
            <person name="Pu L.-L."/>
            <person name="Puazo M."/>
            <person name="Qu C."/>
            <person name="Quiroz J."/>
            <person name="Raj R."/>
            <person name="Weissenberger G."/>
            <person name="Xin Y."/>
            <person name="Zou X."/>
            <person name="Han Y."/>
            <person name="Worley K."/>
            <person name="Muzny D."/>
            <person name="Gibbs R."/>
        </authorList>
    </citation>
    <scope>NUCLEOTIDE SEQUENCE</scope>
    <source>
        <strain evidence="8">Sampled in the wild</strain>
    </source>
</reference>
<dbReference type="PROSITE" id="PS50059">
    <property type="entry name" value="FKBP_PPIASE"/>
    <property type="match status" value="1"/>
</dbReference>
<keyword evidence="4 5" id="KW-0413">Isomerase</keyword>
<dbReference type="EMBL" id="KZ308322">
    <property type="protein sequence ID" value="KAG8227428.1"/>
    <property type="molecule type" value="Genomic_DNA"/>
</dbReference>
<dbReference type="GO" id="GO:0003755">
    <property type="term" value="F:peptidyl-prolyl cis-trans isomerase activity"/>
    <property type="evidence" value="ECO:0007669"/>
    <property type="project" value="UniProtKB-KW"/>
</dbReference>
<evidence type="ECO:0000256" key="3">
    <source>
        <dbReference type="ARBA" id="ARBA00023110"/>
    </source>
</evidence>
<evidence type="ECO:0000313" key="9">
    <source>
        <dbReference type="Proteomes" id="UP000792457"/>
    </source>
</evidence>
<name>A0A8K0K7M7_LADFU</name>